<keyword evidence="8" id="KW-0472">Membrane</keyword>
<keyword evidence="6 10" id="KW-0067">ATP-binding</keyword>
<name>A0ABQ6GH86_9BACL</name>
<keyword evidence="11" id="KW-1185">Reference proteome</keyword>
<dbReference type="PROSITE" id="PS00211">
    <property type="entry name" value="ABC_TRANSPORTER_1"/>
    <property type="match status" value="1"/>
</dbReference>
<keyword evidence="1" id="KW-0813">Transport</keyword>
<dbReference type="CDD" id="cd03216">
    <property type="entry name" value="ABC_Carb_Monos_I"/>
    <property type="match status" value="1"/>
</dbReference>
<dbReference type="PANTHER" id="PTHR43790">
    <property type="entry name" value="CARBOHYDRATE TRANSPORT ATP-BINDING PROTEIN MG119-RELATED"/>
    <property type="match status" value="1"/>
</dbReference>
<feature type="domain" description="ABC transporter" evidence="9">
    <location>
        <begin position="246"/>
        <end position="500"/>
    </location>
</feature>
<protein>
    <submittedName>
        <fullName evidence="10">ABC transporter ATP-binding protein</fullName>
    </submittedName>
</protein>
<feature type="domain" description="ABC transporter" evidence="9">
    <location>
        <begin position="7"/>
        <end position="246"/>
    </location>
</feature>
<evidence type="ECO:0000256" key="1">
    <source>
        <dbReference type="ARBA" id="ARBA00022448"/>
    </source>
</evidence>
<comment type="caution">
    <text evidence="10">The sequence shown here is derived from an EMBL/GenBank/DDBJ whole genome shotgun (WGS) entry which is preliminary data.</text>
</comment>
<dbReference type="InterPro" id="IPR027417">
    <property type="entry name" value="P-loop_NTPase"/>
</dbReference>
<dbReference type="InterPro" id="IPR050107">
    <property type="entry name" value="ABC_carbohydrate_import_ATPase"/>
</dbReference>
<sequence>MSVAKQLQMKGIRKSFSGVPALRDVDFNLLSGEVHALLGANGAGKSTLMKILSGAYSQDEGTVTIDGRQVHIASPADAKQLGIHCVYQEVDTALVPQLSVAENVMLDSISSKGSSLWLNWRKLEKQAEATLARLGASIPVKKKAGDLTLAEKQLVLIARLLTEKAKYVIFDEPTAPLSLEEAERLFRVIGQLKEEGIGIVFISHRLPEVFQLCDRITVMRDGERVLTEPTSTLTIDEVVQAMLGRVFVEEFPKTEVPIGDPLLEVSGVTRGHHVRNVSFEARNGEVVAIVGLVGAGKTELSRVLFGADKADQGTVSIGKKVIKNSEPADAIAGGIVLVPEERRKQGILVGESVQQNLSLPILKLMTRNGFLSGRKESNNAAAIIGKLGIKTSSAQQKTGQLSGGNQQKVSIGKWLPTGAEVYLFDEPTKGVDIGAKSDIFRIIGTLAEQGKAIVYLTCEFAEAMGIADRILVMCDGALVKEFGRGEATQELLMLYASGGKEEQA</sequence>
<keyword evidence="7" id="KW-1278">Translocase</keyword>
<dbReference type="SUPFAM" id="SSF52540">
    <property type="entry name" value="P-loop containing nucleoside triphosphate hydrolases"/>
    <property type="match status" value="2"/>
</dbReference>
<reference evidence="10 11" key="1">
    <citation type="submission" date="2023-03" db="EMBL/GenBank/DDBJ databases">
        <title>Draft genome sequence of the bacteria which degrade cell wall of Tricholomamatutake.</title>
        <authorList>
            <person name="Konishi Y."/>
            <person name="Fukuta Y."/>
            <person name="Shirasaka N."/>
        </authorList>
    </citation>
    <scope>NUCLEOTIDE SEQUENCE [LARGE SCALE GENOMIC DNA]</scope>
    <source>
        <strain evidence="11">mu1</strain>
    </source>
</reference>
<evidence type="ECO:0000256" key="3">
    <source>
        <dbReference type="ARBA" id="ARBA00022597"/>
    </source>
</evidence>
<evidence type="ECO:0000256" key="4">
    <source>
        <dbReference type="ARBA" id="ARBA00022737"/>
    </source>
</evidence>
<keyword evidence="5" id="KW-0547">Nucleotide-binding</keyword>
<dbReference type="InterPro" id="IPR003439">
    <property type="entry name" value="ABC_transporter-like_ATP-bd"/>
</dbReference>
<dbReference type="RefSeq" id="WP_284239775.1">
    <property type="nucleotide sequence ID" value="NZ_BSSQ01000014.1"/>
</dbReference>
<keyword evidence="2" id="KW-1003">Cell membrane</keyword>
<dbReference type="Proteomes" id="UP001157114">
    <property type="component" value="Unassembled WGS sequence"/>
</dbReference>
<dbReference type="Gene3D" id="3.40.50.300">
    <property type="entry name" value="P-loop containing nucleotide triphosphate hydrolases"/>
    <property type="match status" value="2"/>
</dbReference>
<evidence type="ECO:0000313" key="10">
    <source>
        <dbReference type="EMBL" id="GLX68987.1"/>
    </source>
</evidence>
<proteinExistence type="predicted"/>
<dbReference type="CDD" id="cd03215">
    <property type="entry name" value="ABC_Carb_Monos_II"/>
    <property type="match status" value="1"/>
</dbReference>
<dbReference type="GO" id="GO:0005524">
    <property type="term" value="F:ATP binding"/>
    <property type="evidence" value="ECO:0007669"/>
    <property type="project" value="UniProtKB-KW"/>
</dbReference>
<dbReference type="EMBL" id="BSSQ01000014">
    <property type="protein sequence ID" value="GLX68987.1"/>
    <property type="molecule type" value="Genomic_DNA"/>
</dbReference>
<organism evidence="10 11">
    <name type="scientific">Paenibacillus glycanilyticus</name>
    <dbReference type="NCBI Taxonomy" id="126569"/>
    <lineage>
        <taxon>Bacteria</taxon>
        <taxon>Bacillati</taxon>
        <taxon>Bacillota</taxon>
        <taxon>Bacilli</taxon>
        <taxon>Bacillales</taxon>
        <taxon>Paenibacillaceae</taxon>
        <taxon>Paenibacillus</taxon>
    </lineage>
</organism>
<dbReference type="Pfam" id="PF00005">
    <property type="entry name" value="ABC_tran"/>
    <property type="match status" value="2"/>
</dbReference>
<evidence type="ECO:0000256" key="8">
    <source>
        <dbReference type="ARBA" id="ARBA00023136"/>
    </source>
</evidence>
<evidence type="ECO:0000256" key="7">
    <source>
        <dbReference type="ARBA" id="ARBA00022967"/>
    </source>
</evidence>
<keyword evidence="3" id="KW-0762">Sugar transport</keyword>
<evidence type="ECO:0000256" key="5">
    <source>
        <dbReference type="ARBA" id="ARBA00022741"/>
    </source>
</evidence>
<keyword evidence="4" id="KW-0677">Repeat</keyword>
<dbReference type="PROSITE" id="PS50893">
    <property type="entry name" value="ABC_TRANSPORTER_2"/>
    <property type="match status" value="2"/>
</dbReference>
<evidence type="ECO:0000259" key="9">
    <source>
        <dbReference type="PROSITE" id="PS50893"/>
    </source>
</evidence>
<dbReference type="PANTHER" id="PTHR43790:SF3">
    <property type="entry name" value="D-ALLOSE IMPORT ATP-BINDING PROTEIN ALSA-RELATED"/>
    <property type="match status" value="1"/>
</dbReference>
<evidence type="ECO:0000256" key="2">
    <source>
        <dbReference type="ARBA" id="ARBA00022475"/>
    </source>
</evidence>
<gene>
    <name evidence="10" type="ORF">MU1_33320</name>
</gene>
<dbReference type="SMART" id="SM00382">
    <property type="entry name" value="AAA"/>
    <property type="match status" value="2"/>
</dbReference>
<evidence type="ECO:0000256" key="6">
    <source>
        <dbReference type="ARBA" id="ARBA00022840"/>
    </source>
</evidence>
<dbReference type="InterPro" id="IPR017871">
    <property type="entry name" value="ABC_transporter-like_CS"/>
</dbReference>
<dbReference type="InterPro" id="IPR003593">
    <property type="entry name" value="AAA+_ATPase"/>
</dbReference>
<evidence type="ECO:0000313" key="11">
    <source>
        <dbReference type="Proteomes" id="UP001157114"/>
    </source>
</evidence>
<accession>A0ABQ6GH86</accession>